<feature type="domain" description="Bacterial repeat" evidence="1">
    <location>
        <begin position="184"/>
        <end position="257"/>
    </location>
</feature>
<evidence type="ECO:0000259" key="1">
    <source>
        <dbReference type="Pfam" id="PF18998"/>
    </source>
</evidence>
<reference evidence="2 3" key="1">
    <citation type="submission" date="2020-08" db="EMBL/GenBank/DDBJ databases">
        <title>Genomic Encyclopedia of Type Strains, Phase IV (KMG-IV): sequencing the most valuable type-strain genomes for metagenomic binning, comparative biology and taxonomic classification.</title>
        <authorList>
            <person name="Goeker M."/>
        </authorList>
    </citation>
    <scope>NUCLEOTIDE SEQUENCE [LARGE SCALE GENOMIC DNA]</scope>
    <source>
        <strain evidence="2 3">DSM 106739</strain>
    </source>
</reference>
<comment type="caution">
    <text evidence="2">The sequence shown here is derived from an EMBL/GenBank/DDBJ whole genome shotgun (WGS) entry which is preliminary data.</text>
</comment>
<gene>
    <name evidence="2" type="ORF">GGR36_004215</name>
</gene>
<evidence type="ECO:0000313" key="2">
    <source>
        <dbReference type="EMBL" id="MBB4014858.1"/>
    </source>
</evidence>
<dbReference type="InterPro" id="IPR044060">
    <property type="entry name" value="Bacterial_rp_domain"/>
</dbReference>
<evidence type="ECO:0000313" key="3">
    <source>
        <dbReference type="Proteomes" id="UP000561045"/>
    </source>
</evidence>
<dbReference type="RefSeq" id="WP_183638249.1">
    <property type="nucleotide sequence ID" value="NZ_BAABLE010000024.1"/>
</dbReference>
<dbReference type="EMBL" id="JACIET010000004">
    <property type="protein sequence ID" value="MBB4014858.1"/>
    <property type="molecule type" value="Genomic_DNA"/>
</dbReference>
<accession>A0A840BTL4</accession>
<organism evidence="2 3">
    <name type="scientific">Niveibacterium umoris</name>
    <dbReference type="NCBI Taxonomy" id="1193620"/>
    <lineage>
        <taxon>Bacteria</taxon>
        <taxon>Pseudomonadati</taxon>
        <taxon>Pseudomonadota</taxon>
        <taxon>Betaproteobacteria</taxon>
        <taxon>Rhodocyclales</taxon>
        <taxon>Rhodocyclaceae</taxon>
        <taxon>Niveibacterium</taxon>
    </lineage>
</organism>
<dbReference type="Proteomes" id="UP000561045">
    <property type="component" value="Unassembled WGS sequence"/>
</dbReference>
<name>A0A840BTL4_9RHOO</name>
<dbReference type="AlphaFoldDB" id="A0A840BTL4"/>
<protein>
    <recommendedName>
        <fullName evidence="1">Bacterial repeat domain-containing protein</fullName>
    </recommendedName>
</protein>
<sequence length="434" mass="46487">MGKCKVSVEAGSNGRVAFAGRDEKGRQVEDEFEAGTDVEVAMFPDPNCTVSGWYYNGQMVDSPGRGPDVDGKTLTCRINGIARSTHVNVTFAPLTYTVQTMPNSLAPDPHGTLSPASGAKPLVVSWASGQTFKASAASGYRVGHWKFDGKTVQEGKDSFSLKGVFDCRLHALEVVFVAQDFQIKPSAGKHGKVDPSEPFRIALGGQQLFTALPDAGYQVNEWLLDGKPVQLEDGADGTFYSLEDIAANHAVKVNFKRRARGELRAAVATLTAVTAGKVKLIAYPVATDTAYEVPLYVLRLDGSAEDGSRVSREFKVARFGVAFKETDAAPYVYGLRAGTYVTKEWIPNYASLGAWRVSGKHWMHAARANPAEATCLAGCIGVYGPGTLNPFNEALCAMMNADNDDAGRAAIAKSGKFSVVIDPAPKPPLKPWKA</sequence>
<dbReference type="Pfam" id="PF18998">
    <property type="entry name" value="Flg_new_2"/>
    <property type="match status" value="1"/>
</dbReference>
<proteinExistence type="predicted"/>
<keyword evidence="3" id="KW-1185">Reference proteome</keyword>